<organism evidence="3 4">
    <name type="scientific">Asticcacaulis biprosthecium C19</name>
    <dbReference type="NCBI Taxonomy" id="715226"/>
    <lineage>
        <taxon>Bacteria</taxon>
        <taxon>Pseudomonadati</taxon>
        <taxon>Pseudomonadota</taxon>
        <taxon>Alphaproteobacteria</taxon>
        <taxon>Caulobacterales</taxon>
        <taxon>Caulobacteraceae</taxon>
        <taxon>Asticcacaulis</taxon>
    </lineage>
</organism>
<evidence type="ECO:0000256" key="2">
    <source>
        <dbReference type="ARBA" id="ARBA00022679"/>
    </source>
</evidence>
<sequence>METPCRFSLLGAEVDTVTSAQMLDFAAAKIAAGEGAIVANHNLHSLYLYQRRADMRAFYAQADLIEIDSTPMIAWAKLLGHAVSRAHRVTYLDYREDFWARAQANHWRVYHVGGAPEVNAASKAGILKRYPRADVHTHSGFFDMNGADNDALIADINALKPQILFVGMGMPRQEAWIQANRHRLPPCVILPVGAAFDYEAGVQYTPPRWTGKLGVEWLARFIADPKRLFERYFIEPWFLLPQAVRDLTRRRRVTATG</sequence>
<evidence type="ECO:0000256" key="1">
    <source>
        <dbReference type="ARBA" id="ARBA00022676"/>
    </source>
</evidence>
<dbReference type="NCBIfam" id="TIGR00696">
    <property type="entry name" value="wecG_tagA_cpsF"/>
    <property type="match status" value="1"/>
</dbReference>
<dbReference type="CDD" id="cd06533">
    <property type="entry name" value="Glyco_transf_WecG_TagA"/>
    <property type="match status" value="1"/>
</dbReference>
<dbReference type="Proteomes" id="UP000006512">
    <property type="component" value="Unassembled WGS sequence"/>
</dbReference>
<protein>
    <submittedName>
        <fullName evidence="3">Glycosyl transferase, WecB/TagA/CpsF family protein</fullName>
    </submittedName>
</protein>
<dbReference type="RefSeq" id="WP_006271465.1">
    <property type="nucleotide sequence ID" value="NZ_GL883077.1"/>
</dbReference>
<dbReference type="eggNOG" id="COG1922">
    <property type="taxonomic scope" value="Bacteria"/>
</dbReference>
<dbReference type="PANTHER" id="PTHR34136:SF1">
    <property type="entry name" value="UDP-N-ACETYL-D-MANNOSAMINURONIC ACID TRANSFERASE"/>
    <property type="match status" value="1"/>
</dbReference>
<keyword evidence="2 3" id="KW-0808">Transferase</keyword>
<dbReference type="InterPro" id="IPR004629">
    <property type="entry name" value="WecG_TagA_CpsF"/>
</dbReference>
<gene>
    <name evidence="3" type="ORF">ABI_07240</name>
</gene>
<evidence type="ECO:0000313" key="3">
    <source>
        <dbReference type="EMBL" id="EGF92290.1"/>
    </source>
</evidence>
<dbReference type="AlphaFoldDB" id="F4QLE5"/>
<dbReference type="PANTHER" id="PTHR34136">
    <property type="match status" value="1"/>
</dbReference>
<reference evidence="4" key="1">
    <citation type="submission" date="2011-03" db="EMBL/GenBank/DDBJ databases">
        <title>Draft genome sequence of Brevundimonas diminuta.</title>
        <authorList>
            <person name="Brown P.J.B."/>
            <person name="Buechlein A."/>
            <person name="Hemmerich C."/>
            <person name="Brun Y.V."/>
        </authorList>
    </citation>
    <scope>NUCLEOTIDE SEQUENCE [LARGE SCALE GENOMIC DNA]</scope>
    <source>
        <strain evidence="4">C19</strain>
    </source>
</reference>
<dbReference type="HOGENOM" id="CLU_063203_1_1_5"/>
<dbReference type="Pfam" id="PF03808">
    <property type="entry name" value="Glyco_tran_WecG"/>
    <property type="match status" value="1"/>
</dbReference>
<name>F4QLE5_9CAUL</name>
<keyword evidence="4" id="KW-1185">Reference proteome</keyword>
<accession>F4QLE5</accession>
<evidence type="ECO:0000313" key="4">
    <source>
        <dbReference type="Proteomes" id="UP000006512"/>
    </source>
</evidence>
<proteinExistence type="predicted"/>
<dbReference type="STRING" id="715226.ABI_07240"/>
<keyword evidence="1" id="KW-0328">Glycosyltransferase</keyword>
<dbReference type="EMBL" id="GL883077">
    <property type="protein sequence ID" value="EGF92290.1"/>
    <property type="molecule type" value="Genomic_DNA"/>
</dbReference>
<dbReference type="GO" id="GO:0016758">
    <property type="term" value="F:hexosyltransferase activity"/>
    <property type="evidence" value="ECO:0007669"/>
    <property type="project" value="TreeGrafter"/>
</dbReference>